<reference evidence="1 2" key="1">
    <citation type="submission" date="2015-08" db="EMBL/GenBank/DDBJ databases">
        <title>Draft genome sequence of cellulolytic and xylanolytic Paenibacillus sp. A59, isolated from a decaying forest soil from Patagonia, Argentina.</title>
        <authorList>
            <person name="Ghio S."/>
            <person name="Caceres A.M."/>
            <person name="Talia P."/>
            <person name="Grasso D."/>
            <person name="Campos E."/>
        </authorList>
    </citation>
    <scope>NUCLEOTIDE SEQUENCE [LARGE SCALE GENOMIC DNA]</scope>
    <source>
        <strain evidence="1 2">A59</strain>
    </source>
</reference>
<sequence length="75" mass="8461">MSKDLPGHARYRHANEGCTSNMDEAAELGWNHESIQHSSLCRDGCFLRSFAKIAGTAIDYPSMIMYGQRLNLQEE</sequence>
<evidence type="ECO:0000313" key="2">
    <source>
        <dbReference type="Proteomes" id="UP000037688"/>
    </source>
</evidence>
<dbReference type="EMBL" id="LITU01000050">
    <property type="protein sequence ID" value="KOY16987.1"/>
    <property type="molecule type" value="Genomic_DNA"/>
</dbReference>
<organism evidence="1 2">
    <name type="scientific">Paenibacillus xylanivorans</name>
    <dbReference type="NCBI Taxonomy" id="1705561"/>
    <lineage>
        <taxon>Bacteria</taxon>
        <taxon>Bacillati</taxon>
        <taxon>Bacillota</taxon>
        <taxon>Bacilli</taxon>
        <taxon>Bacillales</taxon>
        <taxon>Paenibacillaceae</taxon>
        <taxon>Paenibacillus</taxon>
    </lineage>
</organism>
<dbReference type="Proteomes" id="UP000037688">
    <property type="component" value="Unassembled WGS sequence"/>
</dbReference>
<dbReference type="AlphaFoldDB" id="A0A0N0C5C0"/>
<protein>
    <submittedName>
        <fullName evidence="1">Uncharacterized protein</fullName>
    </submittedName>
</protein>
<dbReference type="OrthoDB" id="2631872at2"/>
<proteinExistence type="predicted"/>
<dbReference type="RefSeq" id="WP_053780470.1">
    <property type="nucleotide sequence ID" value="NZ_LITU01000050.1"/>
</dbReference>
<keyword evidence="2" id="KW-1185">Reference proteome</keyword>
<accession>A0A0N0C5C0</accession>
<comment type="caution">
    <text evidence="1">The sequence shown here is derived from an EMBL/GenBank/DDBJ whole genome shotgun (WGS) entry which is preliminary data.</text>
</comment>
<evidence type="ECO:0000313" key="1">
    <source>
        <dbReference type="EMBL" id="KOY16987.1"/>
    </source>
</evidence>
<name>A0A0N0C5C0_9BACL</name>
<dbReference type="PATRIC" id="fig|1705561.3.peg.1643"/>
<gene>
    <name evidence="1" type="ORF">AMS66_09025</name>
</gene>